<keyword evidence="1" id="KW-1133">Transmembrane helix</keyword>
<evidence type="ECO:0000313" key="3">
    <source>
        <dbReference type="Proteomes" id="UP000326757"/>
    </source>
</evidence>
<reference evidence="2 3" key="1">
    <citation type="submission" date="2019-06" db="EMBL/GenBank/DDBJ databases">
        <title>Genome Sequence of the Brown Rot Fungal Pathogen Monilinia laxa.</title>
        <authorList>
            <person name="De Miccolis Angelini R.M."/>
            <person name="Landi L."/>
            <person name="Abate D."/>
            <person name="Pollastro S."/>
            <person name="Romanazzi G."/>
            <person name="Faretra F."/>
        </authorList>
    </citation>
    <scope>NUCLEOTIDE SEQUENCE [LARGE SCALE GENOMIC DNA]</scope>
    <source>
        <strain evidence="2 3">Mlax316</strain>
    </source>
</reference>
<dbReference type="PANTHER" id="PTHR37471">
    <property type="entry name" value="UNNAMED PRODUCT"/>
    <property type="match status" value="1"/>
</dbReference>
<dbReference type="OrthoDB" id="6431331at2759"/>
<dbReference type="EMBL" id="VIGI01000006">
    <property type="protein sequence ID" value="KAB8298882.1"/>
    <property type="molecule type" value="Genomic_DNA"/>
</dbReference>
<dbReference type="PANTHER" id="PTHR37471:SF1">
    <property type="entry name" value="AB HYDROLASE-1 DOMAIN-CONTAINING PROTEIN"/>
    <property type="match status" value="1"/>
</dbReference>
<accession>A0A5N6K7U9</accession>
<name>A0A5N6K7U9_MONLA</name>
<organism evidence="2 3">
    <name type="scientific">Monilinia laxa</name>
    <name type="common">Brown rot fungus</name>
    <name type="synonym">Sclerotinia laxa</name>
    <dbReference type="NCBI Taxonomy" id="61186"/>
    <lineage>
        <taxon>Eukaryota</taxon>
        <taxon>Fungi</taxon>
        <taxon>Dikarya</taxon>
        <taxon>Ascomycota</taxon>
        <taxon>Pezizomycotina</taxon>
        <taxon>Leotiomycetes</taxon>
        <taxon>Helotiales</taxon>
        <taxon>Sclerotiniaceae</taxon>
        <taxon>Monilinia</taxon>
    </lineage>
</organism>
<gene>
    <name evidence="2" type="ORF">EYC80_001040</name>
</gene>
<evidence type="ECO:0000256" key="1">
    <source>
        <dbReference type="SAM" id="Phobius"/>
    </source>
</evidence>
<proteinExistence type="predicted"/>
<protein>
    <recommendedName>
        <fullName evidence="4">AB hydrolase-1 domain-containing protein</fullName>
    </recommendedName>
</protein>
<feature type="transmembrane region" description="Helical" evidence="1">
    <location>
        <begin position="51"/>
        <end position="72"/>
    </location>
</feature>
<keyword evidence="3" id="KW-1185">Reference proteome</keyword>
<feature type="transmembrane region" description="Helical" evidence="1">
    <location>
        <begin position="6"/>
        <end position="31"/>
    </location>
</feature>
<feature type="transmembrane region" description="Helical" evidence="1">
    <location>
        <begin position="184"/>
        <end position="204"/>
    </location>
</feature>
<comment type="caution">
    <text evidence="2">The sequence shown here is derived from an EMBL/GenBank/DDBJ whole genome shotgun (WGS) entry which is preliminary data.</text>
</comment>
<sequence length="594" mass="68233">MINNSWAEYVFIRICIFALQSIPFISLAYCFDRGFTTFFLDYEIFRVPRGLELVFLAESLFFLFCFLPYRVWLQREAIHPPAPSREERAVLYQRCADNITDPEAYLQKWFLGAGIREIRRDNVKEFFLWAFFNRGGPLGDDDEELEEYIGILEKQLGREILEGRGNAKCLRLTLDEVVMSHRSLMWYCCVGFVDFLTFCSLRYHGFDFHRTNLKQSLSIIPIRPHSLLTTRHSPAEHISYWHRPHTSKTRLPVVFIHGIGIGLYPYTKFLNELNASTGTPDDHIGILALEIMNISFRLTHSALSREEIAHEIFQIISQHFGPDQKFVLISHSYGTVVTTHLLRSPLLSSRIGPIVLIDPVSICLHLPSVAFNFTRRIPRDANEYQLYYFASLDPGVSHTLGRKFFWNENVLWKEDFEGRKVTASLAGRDLIVDTDAVGRYLCCGNLSGKSTPSVRTVNVDTNGIAKGPSSLNIPPLIEIDESEVREEERTVNVAIIGSENDEEGFQDDEIDVEDDEEWKYREWKGVGTEVLWFGSLDHAQVFDKKGTRRRYNSKNSGFGTRRGVKLKGEIGLDIKTSDRSIHSTLQARIVVIRE</sequence>
<dbReference type="InterPro" id="IPR029058">
    <property type="entry name" value="AB_hydrolase_fold"/>
</dbReference>
<dbReference type="AlphaFoldDB" id="A0A5N6K7U9"/>
<dbReference type="Gene3D" id="3.40.50.1820">
    <property type="entry name" value="alpha/beta hydrolase"/>
    <property type="match status" value="1"/>
</dbReference>
<keyword evidence="1" id="KW-0812">Transmembrane</keyword>
<evidence type="ECO:0008006" key="4">
    <source>
        <dbReference type="Google" id="ProtNLM"/>
    </source>
</evidence>
<dbReference type="SUPFAM" id="SSF53474">
    <property type="entry name" value="alpha/beta-Hydrolases"/>
    <property type="match status" value="1"/>
</dbReference>
<evidence type="ECO:0000313" key="2">
    <source>
        <dbReference type="EMBL" id="KAB8298882.1"/>
    </source>
</evidence>
<keyword evidence="1" id="KW-0472">Membrane</keyword>
<dbReference type="Proteomes" id="UP000326757">
    <property type="component" value="Unassembled WGS sequence"/>
</dbReference>